<proteinExistence type="predicted"/>
<comment type="caution">
    <text evidence="2">The sequence shown here is derived from an EMBL/GenBank/DDBJ whole genome shotgun (WGS) entry which is preliminary data.</text>
</comment>
<sequence length="87" mass="9890">MEGKEEGDVNKEDSEDTKTQKLNDDQEDVAECKPEGRRMLTLRKAIEKTTRGSVAAGRFVEKLPRSRYDQTCPKFASFTLTWIAAHV</sequence>
<dbReference type="AlphaFoldDB" id="A0AAD9IV24"/>
<keyword evidence="3" id="KW-1185">Reference proteome</keyword>
<protein>
    <submittedName>
        <fullName evidence="2">Uncharacterized protein</fullName>
    </submittedName>
</protein>
<name>A0AAD9IV24_9ANNE</name>
<gene>
    <name evidence="2" type="ORF">LSH36_1220g00069</name>
</gene>
<dbReference type="Proteomes" id="UP001208570">
    <property type="component" value="Unassembled WGS sequence"/>
</dbReference>
<reference evidence="2" key="1">
    <citation type="journal article" date="2023" name="Mol. Biol. Evol.">
        <title>Third-Generation Sequencing Reveals the Adaptive Role of the Epigenome in Three Deep-Sea Polychaetes.</title>
        <authorList>
            <person name="Perez M."/>
            <person name="Aroh O."/>
            <person name="Sun Y."/>
            <person name="Lan Y."/>
            <person name="Juniper S.K."/>
            <person name="Young C.R."/>
            <person name="Angers B."/>
            <person name="Qian P.Y."/>
        </authorList>
    </citation>
    <scope>NUCLEOTIDE SEQUENCE</scope>
    <source>
        <strain evidence="2">P08H-3</strain>
    </source>
</reference>
<evidence type="ECO:0000313" key="2">
    <source>
        <dbReference type="EMBL" id="KAK2140878.1"/>
    </source>
</evidence>
<accession>A0AAD9IV24</accession>
<evidence type="ECO:0000313" key="3">
    <source>
        <dbReference type="Proteomes" id="UP001208570"/>
    </source>
</evidence>
<organism evidence="2 3">
    <name type="scientific">Paralvinella palmiformis</name>
    <dbReference type="NCBI Taxonomy" id="53620"/>
    <lineage>
        <taxon>Eukaryota</taxon>
        <taxon>Metazoa</taxon>
        <taxon>Spiralia</taxon>
        <taxon>Lophotrochozoa</taxon>
        <taxon>Annelida</taxon>
        <taxon>Polychaeta</taxon>
        <taxon>Sedentaria</taxon>
        <taxon>Canalipalpata</taxon>
        <taxon>Terebellida</taxon>
        <taxon>Terebelliformia</taxon>
        <taxon>Alvinellidae</taxon>
        <taxon>Paralvinella</taxon>
    </lineage>
</organism>
<feature type="region of interest" description="Disordered" evidence="1">
    <location>
        <begin position="1"/>
        <end position="31"/>
    </location>
</feature>
<evidence type="ECO:0000256" key="1">
    <source>
        <dbReference type="SAM" id="MobiDB-lite"/>
    </source>
</evidence>
<dbReference type="EMBL" id="JAODUP010001220">
    <property type="protein sequence ID" value="KAK2140878.1"/>
    <property type="molecule type" value="Genomic_DNA"/>
</dbReference>